<keyword evidence="5 11" id="KW-0808">Transferase</keyword>
<sequence length="212" mass="23561">MTKHIGIFGGTFDPVHPGHIRCASFVRQYCQLDSVRLMPCHLPAHRASPGVSAQHRAAMVQLAIAGHNGLALEALELEKTSPSYTVDSLTLLRQREPEVQWYFIIGMDSLGYFKSWKDWQQILQLAHILVCQRPGYSEQSGDAPELLRQFGQPDLASLRQSDSGGILLLPNPLTGISATAIRQQLQQHTLAADSLDPAVLNYIQTHRLYQAL</sequence>
<evidence type="ECO:0000313" key="14">
    <source>
        <dbReference type="Proteomes" id="UP001375382"/>
    </source>
</evidence>
<keyword evidence="9 11" id="KW-0520">NAD</keyword>
<reference evidence="13 14" key="1">
    <citation type="journal article" date="2023" name="Ecotoxicol. Environ. Saf.">
        <title>Mercury remediation potential of mercury-resistant strain Rheinheimera metallidurans sp. nov. isolated from a municipal waste dumping site.</title>
        <authorList>
            <person name="Yadav V."/>
            <person name="Manjhi A."/>
            <person name="Vadakedath N."/>
        </authorList>
    </citation>
    <scope>NUCLEOTIDE SEQUENCE [LARGE SCALE GENOMIC DNA]</scope>
    <source>
        <strain evidence="13 14">E-49</strain>
    </source>
</reference>
<dbReference type="PANTHER" id="PTHR39321">
    <property type="entry name" value="NICOTINATE-NUCLEOTIDE ADENYLYLTRANSFERASE-RELATED"/>
    <property type="match status" value="1"/>
</dbReference>
<evidence type="ECO:0000256" key="9">
    <source>
        <dbReference type="ARBA" id="ARBA00023027"/>
    </source>
</evidence>
<evidence type="ECO:0000256" key="3">
    <source>
        <dbReference type="ARBA" id="ARBA00009014"/>
    </source>
</evidence>
<dbReference type="HAMAP" id="MF_00244">
    <property type="entry name" value="NaMN_adenylyltr"/>
    <property type="match status" value="1"/>
</dbReference>
<evidence type="ECO:0000256" key="4">
    <source>
        <dbReference type="ARBA" id="ARBA00022642"/>
    </source>
</evidence>
<dbReference type="InterPro" id="IPR005248">
    <property type="entry name" value="NadD/NMNAT"/>
</dbReference>
<dbReference type="EMBL" id="JALAAR010000004">
    <property type="protein sequence ID" value="MEH8016757.1"/>
    <property type="molecule type" value="Genomic_DNA"/>
</dbReference>
<dbReference type="NCBIfam" id="NF000839">
    <property type="entry name" value="PRK00071.1-1"/>
    <property type="match status" value="1"/>
</dbReference>
<comment type="similarity">
    <text evidence="3 11">Belongs to the NadD family.</text>
</comment>
<proteinExistence type="inferred from homology"/>
<keyword evidence="7 11" id="KW-0547">Nucleotide-binding</keyword>
<evidence type="ECO:0000256" key="7">
    <source>
        <dbReference type="ARBA" id="ARBA00022741"/>
    </source>
</evidence>
<name>A0ABU8C4H1_9GAMM</name>
<evidence type="ECO:0000256" key="1">
    <source>
        <dbReference type="ARBA" id="ARBA00002324"/>
    </source>
</evidence>
<dbReference type="Gene3D" id="3.40.50.620">
    <property type="entry name" value="HUPs"/>
    <property type="match status" value="1"/>
</dbReference>
<keyword evidence="6 11" id="KW-0548">Nucleotidyltransferase</keyword>
<dbReference type="EC" id="2.7.7.18" evidence="11"/>
<dbReference type="GO" id="GO:0004515">
    <property type="term" value="F:nicotinate-nucleotide adenylyltransferase activity"/>
    <property type="evidence" value="ECO:0007669"/>
    <property type="project" value="UniProtKB-EC"/>
</dbReference>
<protein>
    <recommendedName>
        <fullName evidence="11">Probable nicotinate-nucleotide adenylyltransferase</fullName>
        <ecNumber evidence="11">2.7.7.18</ecNumber>
    </recommendedName>
    <alternativeName>
        <fullName evidence="11">Deamido-NAD(+) diphosphorylase</fullName>
    </alternativeName>
    <alternativeName>
        <fullName evidence="11">Deamido-NAD(+) pyrophosphorylase</fullName>
    </alternativeName>
    <alternativeName>
        <fullName evidence="11">Nicotinate mononucleotide adenylyltransferase</fullName>
        <shortName evidence="11">NaMN adenylyltransferase</shortName>
    </alternativeName>
</protein>
<evidence type="ECO:0000256" key="2">
    <source>
        <dbReference type="ARBA" id="ARBA00005019"/>
    </source>
</evidence>
<dbReference type="SUPFAM" id="SSF52374">
    <property type="entry name" value="Nucleotidylyl transferase"/>
    <property type="match status" value="1"/>
</dbReference>
<evidence type="ECO:0000256" key="5">
    <source>
        <dbReference type="ARBA" id="ARBA00022679"/>
    </source>
</evidence>
<gene>
    <name evidence="11 13" type="primary">nadD</name>
    <name evidence="13" type="ORF">MN202_05915</name>
</gene>
<keyword evidence="14" id="KW-1185">Reference proteome</keyword>
<comment type="catalytic activity">
    <reaction evidence="10 11">
        <text>nicotinate beta-D-ribonucleotide + ATP + H(+) = deamido-NAD(+) + diphosphate</text>
        <dbReference type="Rhea" id="RHEA:22860"/>
        <dbReference type="ChEBI" id="CHEBI:15378"/>
        <dbReference type="ChEBI" id="CHEBI:30616"/>
        <dbReference type="ChEBI" id="CHEBI:33019"/>
        <dbReference type="ChEBI" id="CHEBI:57502"/>
        <dbReference type="ChEBI" id="CHEBI:58437"/>
        <dbReference type="EC" id="2.7.7.18"/>
    </reaction>
</comment>
<comment type="pathway">
    <text evidence="2 11">Cofactor biosynthesis; NAD(+) biosynthesis; deamido-NAD(+) from nicotinate D-ribonucleotide: step 1/1.</text>
</comment>
<dbReference type="RefSeq" id="WP_335735174.1">
    <property type="nucleotide sequence ID" value="NZ_JALAAR010000004.1"/>
</dbReference>
<dbReference type="NCBIfam" id="TIGR00482">
    <property type="entry name" value="nicotinate (nicotinamide) nucleotide adenylyltransferase"/>
    <property type="match status" value="1"/>
</dbReference>
<evidence type="ECO:0000256" key="8">
    <source>
        <dbReference type="ARBA" id="ARBA00022840"/>
    </source>
</evidence>
<evidence type="ECO:0000313" key="13">
    <source>
        <dbReference type="EMBL" id="MEH8016757.1"/>
    </source>
</evidence>
<dbReference type="Pfam" id="PF01467">
    <property type="entry name" value="CTP_transf_like"/>
    <property type="match status" value="1"/>
</dbReference>
<dbReference type="NCBIfam" id="TIGR00125">
    <property type="entry name" value="cyt_tran_rel"/>
    <property type="match status" value="1"/>
</dbReference>
<evidence type="ECO:0000256" key="10">
    <source>
        <dbReference type="ARBA" id="ARBA00048721"/>
    </source>
</evidence>
<evidence type="ECO:0000256" key="11">
    <source>
        <dbReference type="HAMAP-Rule" id="MF_00244"/>
    </source>
</evidence>
<dbReference type="Proteomes" id="UP001375382">
    <property type="component" value="Unassembled WGS sequence"/>
</dbReference>
<organism evidence="13 14">
    <name type="scientific">Rheinheimera muenzenbergensis</name>
    <dbReference type="NCBI Taxonomy" id="1193628"/>
    <lineage>
        <taxon>Bacteria</taxon>
        <taxon>Pseudomonadati</taxon>
        <taxon>Pseudomonadota</taxon>
        <taxon>Gammaproteobacteria</taxon>
        <taxon>Chromatiales</taxon>
        <taxon>Chromatiaceae</taxon>
        <taxon>Rheinheimera</taxon>
    </lineage>
</organism>
<feature type="domain" description="Cytidyltransferase-like" evidence="12">
    <location>
        <begin position="7"/>
        <end position="183"/>
    </location>
</feature>
<comment type="function">
    <text evidence="1 11">Catalyzes the reversible adenylation of nicotinate mononucleotide (NaMN) to nicotinic acid adenine dinucleotide (NaAD).</text>
</comment>
<dbReference type="PANTHER" id="PTHR39321:SF3">
    <property type="entry name" value="PHOSPHOPANTETHEINE ADENYLYLTRANSFERASE"/>
    <property type="match status" value="1"/>
</dbReference>
<accession>A0ABU8C4H1</accession>
<comment type="caution">
    <text evidence="13">The sequence shown here is derived from an EMBL/GenBank/DDBJ whole genome shotgun (WGS) entry which is preliminary data.</text>
</comment>
<dbReference type="NCBIfam" id="NF000840">
    <property type="entry name" value="PRK00071.1-3"/>
    <property type="match status" value="1"/>
</dbReference>
<evidence type="ECO:0000256" key="6">
    <source>
        <dbReference type="ARBA" id="ARBA00022695"/>
    </source>
</evidence>
<keyword evidence="4 11" id="KW-0662">Pyridine nucleotide biosynthesis</keyword>
<keyword evidence="8 11" id="KW-0067">ATP-binding</keyword>
<dbReference type="InterPro" id="IPR004821">
    <property type="entry name" value="Cyt_trans-like"/>
</dbReference>
<dbReference type="CDD" id="cd02165">
    <property type="entry name" value="NMNAT"/>
    <property type="match status" value="1"/>
</dbReference>
<evidence type="ECO:0000259" key="12">
    <source>
        <dbReference type="Pfam" id="PF01467"/>
    </source>
</evidence>
<dbReference type="InterPro" id="IPR014729">
    <property type="entry name" value="Rossmann-like_a/b/a_fold"/>
</dbReference>